<dbReference type="EMBL" id="CYGY02000007">
    <property type="protein sequence ID" value="SIT35964.1"/>
    <property type="molecule type" value="Genomic_DNA"/>
</dbReference>
<keyword evidence="2" id="KW-1185">Reference proteome</keyword>
<dbReference type="AlphaFoldDB" id="A0A1N7RLP6"/>
<gene>
    <name evidence="1" type="ORF">BN2476_70096</name>
</gene>
<dbReference type="Proteomes" id="UP000195569">
    <property type="component" value="Unassembled WGS sequence"/>
</dbReference>
<accession>A0A1N7RLP6</accession>
<comment type="caution">
    <text evidence="1">The sequence shown here is derived from an EMBL/GenBank/DDBJ whole genome shotgun (WGS) entry which is preliminary data.</text>
</comment>
<reference evidence="1" key="1">
    <citation type="submission" date="2016-12" db="EMBL/GenBank/DDBJ databases">
        <authorList>
            <person name="Moulin L."/>
        </authorList>
    </citation>
    <scope>NUCLEOTIDE SEQUENCE [LARGE SCALE GENOMIC DNA]</scope>
    <source>
        <strain evidence="1">STM 7183</strain>
    </source>
</reference>
<name>A0A1N7RLP6_9BURK</name>
<sequence>MRKLFHRVSSGGEPFGAGVAGAFDTRWNVPELRGLGGVGWRAPLCARPEGICASECASWTGRLHRQRA</sequence>
<organism evidence="1 2">
    <name type="scientific">Paraburkholderia piptadeniae</name>
    <dbReference type="NCBI Taxonomy" id="1701573"/>
    <lineage>
        <taxon>Bacteria</taxon>
        <taxon>Pseudomonadati</taxon>
        <taxon>Pseudomonadota</taxon>
        <taxon>Betaproteobacteria</taxon>
        <taxon>Burkholderiales</taxon>
        <taxon>Burkholderiaceae</taxon>
        <taxon>Paraburkholderia</taxon>
    </lineage>
</organism>
<protein>
    <submittedName>
        <fullName evidence="1">Uncharacterized protein</fullName>
    </submittedName>
</protein>
<evidence type="ECO:0000313" key="1">
    <source>
        <dbReference type="EMBL" id="SIT35964.1"/>
    </source>
</evidence>
<evidence type="ECO:0000313" key="2">
    <source>
        <dbReference type="Proteomes" id="UP000195569"/>
    </source>
</evidence>
<proteinExistence type="predicted"/>